<dbReference type="AlphaFoldDB" id="S0FK02"/>
<evidence type="ECO:0000313" key="2">
    <source>
        <dbReference type="EMBL" id="EMS70641.1"/>
    </source>
</evidence>
<evidence type="ECO:0000313" key="3">
    <source>
        <dbReference type="Proteomes" id="UP000014155"/>
    </source>
</evidence>
<gene>
    <name evidence="2" type="ORF">CTER_3648</name>
</gene>
<keyword evidence="1" id="KW-0812">Transmembrane</keyword>
<organism evidence="2 3">
    <name type="scientific">Ruminiclostridium cellobioparum subsp. termitidis CT1112</name>
    <dbReference type="NCBI Taxonomy" id="1195236"/>
    <lineage>
        <taxon>Bacteria</taxon>
        <taxon>Bacillati</taxon>
        <taxon>Bacillota</taxon>
        <taxon>Clostridia</taxon>
        <taxon>Eubacteriales</taxon>
        <taxon>Oscillospiraceae</taxon>
        <taxon>Ruminiclostridium</taxon>
    </lineage>
</organism>
<feature type="transmembrane region" description="Helical" evidence="1">
    <location>
        <begin position="84"/>
        <end position="107"/>
    </location>
</feature>
<proteinExistence type="predicted"/>
<dbReference type="RefSeq" id="WP_004628099.1">
    <property type="nucleotide sequence ID" value="NZ_AORV01000051.1"/>
</dbReference>
<dbReference type="PATRIC" id="fig|1195236.3.peg.3865"/>
<comment type="caution">
    <text evidence="2">The sequence shown here is derived from an EMBL/GenBank/DDBJ whole genome shotgun (WGS) entry which is preliminary data.</text>
</comment>
<dbReference type="eggNOG" id="ENOG5032X5D">
    <property type="taxonomic scope" value="Bacteria"/>
</dbReference>
<feature type="transmembrane region" description="Helical" evidence="1">
    <location>
        <begin position="113"/>
        <end position="136"/>
    </location>
</feature>
<feature type="transmembrane region" description="Helical" evidence="1">
    <location>
        <begin position="49"/>
        <end position="72"/>
    </location>
</feature>
<keyword evidence="3" id="KW-1185">Reference proteome</keyword>
<dbReference type="EMBL" id="AORV01000051">
    <property type="protein sequence ID" value="EMS70641.1"/>
    <property type="molecule type" value="Genomic_DNA"/>
</dbReference>
<reference evidence="2 3" key="1">
    <citation type="journal article" date="2013" name="Genome Announc.">
        <title>Draft Genome Sequence of the Cellulolytic, Mesophilic, Anaerobic Bacterium Clostridium termitidis Strain CT1112 (DSM 5398).</title>
        <authorList>
            <person name="Lal S."/>
            <person name="Ramachandran U."/>
            <person name="Zhang X."/>
            <person name="Munir R."/>
            <person name="Sparling R."/>
            <person name="Levin D.B."/>
        </authorList>
    </citation>
    <scope>NUCLEOTIDE SEQUENCE [LARGE SCALE GENOMIC DNA]</scope>
    <source>
        <strain evidence="2 3">CT1112</strain>
    </source>
</reference>
<name>S0FK02_RUMCE</name>
<accession>S0FK02</accession>
<keyword evidence="1" id="KW-1133">Transmembrane helix</keyword>
<keyword evidence="1" id="KW-0472">Membrane</keyword>
<evidence type="ECO:0000256" key="1">
    <source>
        <dbReference type="SAM" id="Phobius"/>
    </source>
</evidence>
<feature type="transmembrane region" description="Helical" evidence="1">
    <location>
        <begin position="7"/>
        <end position="29"/>
    </location>
</feature>
<sequence length="165" mass="18861">MEKRFTIFDFFSEAFNTFSIMVICIAFTARFVGKDAGAISSLYSFGSDGIAVDTIVQFLLVSLVMEGSKVFWFSEKLLKHMTAFWRTVGMVLSVIPIITVFAGVFDWFPLNNLYAWCGFLTAFSSCFALSLLVIYIKTKLENKKIEKGFERYRKEHGLEEDDEQS</sequence>
<protein>
    <submittedName>
        <fullName evidence="2">Uncharacterized protein</fullName>
    </submittedName>
</protein>
<dbReference type="Proteomes" id="UP000014155">
    <property type="component" value="Unassembled WGS sequence"/>
</dbReference>
<dbReference type="STRING" id="1195236.CTER_3648"/>